<feature type="compositionally biased region" description="Polar residues" evidence="1">
    <location>
        <begin position="209"/>
        <end position="224"/>
    </location>
</feature>
<evidence type="ECO:0000313" key="2">
    <source>
        <dbReference type="EMBL" id="TQV97273.1"/>
    </source>
</evidence>
<feature type="compositionally biased region" description="Basic and acidic residues" evidence="1">
    <location>
        <begin position="275"/>
        <end position="290"/>
    </location>
</feature>
<feature type="compositionally biased region" description="Polar residues" evidence="1">
    <location>
        <begin position="24"/>
        <end position="35"/>
    </location>
</feature>
<dbReference type="STRING" id="43265.A0A545V6E4"/>
<sequence length="296" mass="31291">MSDNVPNAGIAHRRSSITQAALSNLFQRGPSNSNVPPLPGAPSMTDPRGRRLSVSTIGLSGNSPTNPAAFVRRESVSTNSNSGSLDESAVEDDDFVPASARTAPNTPFTRRMSFGASAGSGSLRGYRPPGSPGNGNTNPTTPPSASQQTSTQTQAQPQPVVGRRSSANKSPPLAASAGWSVSGRRPSTVLSSSLPQASFTMHKRAPSDYANSRADQQGFNWSEQLRSRAESSVAGARPSFSFASGSPPRMAHDRARSVSEMTSPPNQAPPPMQPRQEKPKPDAFQERILKGDFYMD</sequence>
<accession>A0A545V6E4</accession>
<dbReference type="EMBL" id="SPUK01000005">
    <property type="protein sequence ID" value="TQV97273.1"/>
    <property type="molecule type" value="Genomic_DNA"/>
</dbReference>
<dbReference type="Proteomes" id="UP000315783">
    <property type="component" value="Unassembled WGS sequence"/>
</dbReference>
<dbReference type="AlphaFoldDB" id="A0A545V6E4"/>
<keyword evidence="3" id="KW-1185">Reference proteome</keyword>
<feature type="compositionally biased region" description="Polar residues" evidence="1">
    <location>
        <begin position="53"/>
        <end position="66"/>
    </location>
</feature>
<evidence type="ECO:0000313" key="3">
    <source>
        <dbReference type="Proteomes" id="UP000315783"/>
    </source>
</evidence>
<comment type="caution">
    <text evidence="2">The sequence shown here is derived from an EMBL/GenBank/DDBJ whole genome shotgun (WGS) entry which is preliminary data.</text>
</comment>
<protein>
    <submittedName>
        <fullName evidence="2">Uncharacterized protein</fullName>
    </submittedName>
</protein>
<name>A0A545V6E4_9HYPO</name>
<organism evidence="2 3">
    <name type="scientific">Cordyceps javanica</name>
    <dbReference type="NCBI Taxonomy" id="43265"/>
    <lineage>
        <taxon>Eukaryota</taxon>
        <taxon>Fungi</taxon>
        <taxon>Dikarya</taxon>
        <taxon>Ascomycota</taxon>
        <taxon>Pezizomycotina</taxon>
        <taxon>Sordariomycetes</taxon>
        <taxon>Hypocreomycetidae</taxon>
        <taxon>Hypocreales</taxon>
        <taxon>Cordycipitaceae</taxon>
        <taxon>Cordyceps</taxon>
    </lineage>
</organism>
<feature type="compositionally biased region" description="Polar residues" evidence="1">
    <location>
        <begin position="76"/>
        <end position="85"/>
    </location>
</feature>
<feature type="compositionally biased region" description="Polar residues" evidence="1">
    <location>
        <begin position="188"/>
        <end position="199"/>
    </location>
</feature>
<reference evidence="2 3" key="1">
    <citation type="journal article" date="2019" name="Appl. Microbiol. Biotechnol.">
        <title>Genome sequence of Isaria javanica and comparative genome analysis insights into family S53 peptidase evolution in fungal entomopathogens.</title>
        <authorList>
            <person name="Lin R."/>
            <person name="Zhang X."/>
            <person name="Xin B."/>
            <person name="Zou M."/>
            <person name="Gao Y."/>
            <person name="Qin F."/>
            <person name="Hu Q."/>
            <person name="Xie B."/>
            <person name="Cheng X."/>
        </authorList>
    </citation>
    <scope>NUCLEOTIDE SEQUENCE [LARGE SCALE GENOMIC DNA]</scope>
    <source>
        <strain evidence="2 3">IJ1G</strain>
    </source>
</reference>
<feature type="region of interest" description="Disordered" evidence="1">
    <location>
        <begin position="24"/>
        <end position="296"/>
    </location>
</feature>
<gene>
    <name evidence="2" type="ORF">IF1G_04513</name>
</gene>
<proteinExistence type="predicted"/>
<evidence type="ECO:0000256" key="1">
    <source>
        <dbReference type="SAM" id="MobiDB-lite"/>
    </source>
</evidence>
<dbReference type="OrthoDB" id="5384020at2759"/>
<feature type="compositionally biased region" description="Low complexity" evidence="1">
    <location>
        <begin position="134"/>
        <end position="159"/>
    </location>
</feature>